<evidence type="ECO:0000256" key="14">
    <source>
        <dbReference type="ARBA" id="ARBA00023306"/>
    </source>
</evidence>
<evidence type="ECO:0000256" key="10">
    <source>
        <dbReference type="ARBA" id="ARBA00022857"/>
    </source>
</evidence>
<sequence length="407" mass="43022">MSSLPTSPQQDSTDDLLERLDATVGVSVVRGKSFTDLTTLRIGGTPRAVVEVTTPGAVATVVKAVVDAQVPWIVVGGGSNLVVAESPSVEELIAVHLMVRRPILDDPDDDESQLAPVMMDVHEGTVSCFGGVEWDALVAATVTSGLGGLECLSGIPGSVGATPVQNVGAYGVEVSSVLQRVLLTYCGDDEHEAGAQEWVTPDALDLAYRYSNIKFTRRAVVTAVEFQLTPGGVSAPLRYGELARRLGVTPEESAQEGGARRPAAAVREAVLQLRHGKGMVLDESDHDTWSAGSFFTNPIIDADALPLIREAVRQRCGDDVAESMPAFPVGDRVKLSAAWLIDKSGLTKGWKVHAHAPASLSTKHTLALTNRGGASSADIVELAHAVQDHIRDVFGVSLEPEPVWVGF</sequence>
<dbReference type="NCBIfam" id="NF010478">
    <property type="entry name" value="PRK13903.1"/>
    <property type="match status" value="1"/>
</dbReference>
<feature type="active site" description="Proton donor" evidence="17">
    <location>
        <position position="293"/>
    </location>
</feature>
<comment type="pathway">
    <text evidence="4 17">Cell wall biogenesis; peptidoglycan biosynthesis.</text>
</comment>
<reference evidence="19 20" key="1">
    <citation type="submission" date="2017-08" db="EMBL/GenBank/DDBJ databases">
        <title>Infants hospitalized years apart are colonized by the same room-sourced microbial strains.</title>
        <authorList>
            <person name="Brooks B."/>
            <person name="Olm M.R."/>
            <person name="Firek B.A."/>
            <person name="Baker R."/>
            <person name="Thomas B.C."/>
            <person name="Morowitz M.J."/>
            <person name="Banfield J.F."/>
        </authorList>
    </citation>
    <scope>NUCLEOTIDE SEQUENCE [LARGE SCALE GENOMIC DNA]</scope>
    <source>
        <strain evidence="19">S2_003_000_R1_3</strain>
    </source>
</reference>
<comment type="catalytic activity">
    <reaction evidence="16 17">
        <text>UDP-N-acetyl-alpha-D-muramate + NADP(+) = UDP-N-acetyl-3-O-(1-carboxyvinyl)-alpha-D-glucosamine + NADPH + H(+)</text>
        <dbReference type="Rhea" id="RHEA:12248"/>
        <dbReference type="ChEBI" id="CHEBI:15378"/>
        <dbReference type="ChEBI" id="CHEBI:57783"/>
        <dbReference type="ChEBI" id="CHEBI:58349"/>
        <dbReference type="ChEBI" id="CHEBI:68483"/>
        <dbReference type="ChEBI" id="CHEBI:70757"/>
        <dbReference type="EC" id="1.3.1.98"/>
    </reaction>
</comment>
<dbReference type="GO" id="GO:0071555">
    <property type="term" value="P:cell wall organization"/>
    <property type="evidence" value="ECO:0007669"/>
    <property type="project" value="UniProtKB-KW"/>
</dbReference>
<dbReference type="RefSeq" id="WP_303734922.1">
    <property type="nucleotide sequence ID" value="NZ_QFRA01000014.1"/>
</dbReference>
<dbReference type="InterPro" id="IPR003170">
    <property type="entry name" value="MurB"/>
</dbReference>
<proteinExistence type="inferred from homology"/>
<dbReference type="SUPFAM" id="SSF56176">
    <property type="entry name" value="FAD-binding/transporter-associated domain-like"/>
    <property type="match status" value="1"/>
</dbReference>
<evidence type="ECO:0000256" key="11">
    <source>
        <dbReference type="ARBA" id="ARBA00022960"/>
    </source>
</evidence>
<dbReference type="GO" id="GO:0008360">
    <property type="term" value="P:regulation of cell shape"/>
    <property type="evidence" value="ECO:0007669"/>
    <property type="project" value="UniProtKB-KW"/>
</dbReference>
<dbReference type="Pfam" id="PF01565">
    <property type="entry name" value="FAD_binding_4"/>
    <property type="match status" value="1"/>
</dbReference>
<evidence type="ECO:0000256" key="7">
    <source>
        <dbReference type="ARBA" id="ARBA00022618"/>
    </source>
</evidence>
<dbReference type="SUPFAM" id="SSF56194">
    <property type="entry name" value="Uridine diphospho-N-Acetylenolpyruvylglucosamine reductase, MurB, C-terminal domain"/>
    <property type="match status" value="1"/>
</dbReference>
<gene>
    <name evidence="17" type="primary">murB</name>
    <name evidence="19" type="ORF">DI525_06380</name>
</gene>
<keyword evidence="11 17" id="KW-0133">Cell shape</keyword>
<comment type="subcellular location">
    <subcellularLocation>
        <location evidence="3 17">Cytoplasm</location>
    </subcellularLocation>
</comment>
<evidence type="ECO:0000256" key="4">
    <source>
        <dbReference type="ARBA" id="ARBA00004752"/>
    </source>
</evidence>
<evidence type="ECO:0000256" key="12">
    <source>
        <dbReference type="ARBA" id="ARBA00022984"/>
    </source>
</evidence>
<dbReference type="InterPro" id="IPR036635">
    <property type="entry name" value="MurB_C_sf"/>
</dbReference>
<dbReference type="GO" id="GO:0051301">
    <property type="term" value="P:cell division"/>
    <property type="evidence" value="ECO:0007669"/>
    <property type="project" value="UniProtKB-KW"/>
</dbReference>
<evidence type="ECO:0000256" key="2">
    <source>
        <dbReference type="ARBA" id="ARBA00003921"/>
    </source>
</evidence>
<dbReference type="HAMAP" id="MF_00037">
    <property type="entry name" value="MurB"/>
    <property type="match status" value="1"/>
</dbReference>
<comment type="similarity">
    <text evidence="5 17">Belongs to the MurB family.</text>
</comment>
<evidence type="ECO:0000256" key="1">
    <source>
        <dbReference type="ARBA" id="ARBA00001974"/>
    </source>
</evidence>
<keyword evidence="13 17" id="KW-0560">Oxidoreductase</keyword>
<evidence type="ECO:0000256" key="3">
    <source>
        <dbReference type="ARBA" id="ARBA00004496"/>
    </source>
</evidence>
<keyword evidence="14 17" id="KW-0131">Cell cycle</keyword>
<dbReference type="PANTHER" id="PTHR21071:SF4">
    <property type="entry name" value="UDP-N-ACETYLENOLPYRUVOYLGLUCOSAMINE REDUCTASE"/>
    <property type="match status" value="1"/>
</dbReference>
<keyword evidence="6 17" id="KW-0963">Cytoplasm</keyword>
<evidence type="ECO:0000256" key="15">
    <source>
        <dbReference type="ARBA" id="ARBA00023316"/>
    </source>
</evidence>
<dbReference type="Proteomes" id="UP000249432">
    <property type="component" value="Unassembled WGS sequence"/>
</dbReference>
<evidence type="ECO:0000256" key="13">
    <source>
        <dbReference type="ARBA" id="ARBA00023002"/>
    </source>
</evidence>
<dbReference type="InterPro" id="IPR036318">
    <property type="entry name" value="FAD-bd_PCMH-like_sf"/>
</dbReference>
<comment type="caution">
    <text evidence="19">The sequence shown here is derived from an EMBL/GenBank/DDBJ whole genome shotgun (WGS) entry which is preliminary data.</text>
</comment>
<keyword evidence="7 17" id="KW-0132">Cell division</keyword>
<feature type="domain" description="FAD-binding PCMH-type" evidence="18">
    <location>
        <begin position="42"/>
        <end position="231"/>
    </location>
</feature>
<protein>
    <recommendedName>
        <fullName evidence="17">UDP-N-acetylenolpyruvoylglucosamine reductase</fullName>
        <ecNumber evidence="17">1.3.1.98</ecNumber>
    </recommendedName>
    <alternativeName>
        <fullName evidence="17">UDP-N-acetylmuramate dehydrogenase</fullName>
    </alternativeName>
</protein>
<dbReference type="GO" id="GO:0008762">
    <property type="term" value="F:UDP-N-acetylmuramate dehydrogenase activity"/>
    <property type="evidence" value="ECO:0007669"/>
    <property type="project" value="UniProtKB-UniRule"/>
</dbReference>
<dbReference type="InterPro" id="IPR006094">
    <property type="entry name" value="Oxid_FAD_bind_N"/>
</dbReference>
<dbReference type="Gene3D" id="3.90.78.10">
    <property type="entry name" value="UDP-N-acetylenolpyruvoylglucosamine reductase, C-terminal domain"/>
    <property type="match status" value="1"/>
</dbReference>
<organism evidence="19 20">
    <name type="scientific">Corynebacterium kroppenstedtii</name>
    <dbReference type="NCBI Taxonomy" id="161879"/>
    <lineage>
        <taxon>Bacteria</taxon>
        <taxon>Bacillati</taxon>
        <taxon>Actinomycetota</taxon>
        <taxon>Actinomycetes</taxon>
        <taxon>Mycobacteriales</taxon>
        <taxon>Corynebacteriaceae</taxon>
        <taxon>Corynebacterium</taxon>
    </lineage>
</organism>
<evidence type="ECO:0000313" key="20">
    <source>
        <dbReference type="Proteomes" id="UP000249432"/>
    </source>
</evidence>
<dbReference type="InterPro" id="IPR016166">
    <property type="entry name" value="FAD-bd_PCMH"/>
</dbReference>
<evidence type="ECO:0000256" key="9">
    <source>
        <dbReference type="ARBA" id="ARBA00022827"/>
    </source>
</evidence>
<dbReference type="AlphaFoldDB" id="A0A2W5UN16"/>
<name>A0A2W5UN16_9CORY</name>
<dbReference type="GO" id="GO:0005829">
    <property type="term" value="C:cytosol"/>
    <property type="evidence" value="ECO:0007669"/>
    <property type="project" value="TreeGrafter"/>
</dbReference>
<dbReference type="EMBL" id="QFRA01000014">
    <property type="protein sequence ID" value="PZR04664.1"/>
    <property type="molecule type" value="Genomic_DNA"/>
</dbReference>
<accession>A0A2W5UN16</accession>
<dbReference type="UniPathway" id="UPA00219"/>
<dbReference type="Gene3D" id="3.30.465.10">
    <property type="match status" value="1"/>
</dbReference>
<keyword evidence="9 17" id="KW-0274">FAD</keyword>
<keyword evidence="8 17" id="KW-0285">Flavoprotein</keyword>
<evidence type="ECO:0000256" key="17">
    <source>
        <dbReference type="HAMAP-Rule" id="MF_00037"/>
    </source>
</evidence>
<dbReference type="Gene3D" id="3.30.43.10">
    <property type="entry name" value="Uridine Diphospho-n-acetylenolpyruvylglucosamine Reductase, domain 2"/>
    <property type="match status" value="1"/>
</dbReference>
<comment type="cofactor">
    <cofactor evidence="1 17">
        <name>FAD</name>
        <dbReference type="ChEBI" id="CHEBI:57692"/>
    </cofactor>
</comment>
<dbReference type="Pfam" id="PF02873">
    <property type="entry name" value="MurB_C"/>
    <property type="match status" value="1"/>
</dbReference>
<feature type="active site" evidence="17">
    <location>
        <position position="209"/>
    </location>
</feature>
<keyword evidence="15 17" id="KW-0961">Cell wall biogenesis/degradation</keyword>
<dbReference type="PROSITE" id="PS51387">
    <property type="entry name" value="FAD_PCMH"/>
    <property type="match status" value="1"/>
</dbReference>
<dbReference type="PANTHER" id="PTHR21071">
    <property type="entry name" value="UDP-N-ACETYLENOLPYRUVOYLGLUCOSAMINE REDUCTASE"/>
    <property type="match status" value="1"/>
</dbReference>
<keyword evidence="10 17" id="KW-0521">NADP</keyword>
<evidence type="ECO:0000256" key="6">
    <source>
        <dbReference type="ARBA" id="ARBA00022490"/>
    </source>
</evidence>
<evidence type="ECO:0000256" key="8">
    <source>
        <dbReference type="ARBA" id="ARBA00022630"/>
    </source>
</evidence>
<evidence type="ECO:0000313" key="19">
    <source>
        <dbReference type="EMBL" id="PZR04664.1"/>
    </source>
</evidence>
<evidence type="ECO:0000256" key="16">
    <source>
        <dbReference type="ARBA" id="ARBA00048914"/>
    </source>
</evidence>
<dbReference type="InterPro" id="IPR016169">
    <property type="entry name" value="FAD-bd_PCMH_sub2"/>
</dbReference>
<dbReference type="EC" id="1.3.1.98" evidence="17"/>
<evidence type="ECO:0000256" key="5">
    <source>
        <dbReference type="ARBA" id="ARBA00010485"/>
    </source>
</evidence>
<dbReference type="GO" id="GO:0009252">
    <property type="term" value="P:peptidoglycan biosynthetic process"/>
    <property type="evidence" value="ECO:0007669"/>
    <property type="project" value="UniProtKB-UniRule"/>
</dbReference>
<dbReference type="GO" id="GO:0071949">
    <property type="term" value="F:FAD binding"/>
    <property type="evidence" value="ECO:0007669"/>
    <property type="project" value="InterPro"/>
</dbReference>
<dbReference type="InterPro" id="IPR011601">
    <property type="entry name" value="MurB_C"/>
</dbReference>
<feature type="active site" evidence="17">
    <location>
        <position position="401"/>
    </location>
</feature>
<keyword evidence="12 17" id="KW-0573">Peptidoglycan synthesis</keyword>
<dbReference type="InterPro" id="IPR016167">
    <property type="entry name" value="FAD-bd_PCMH_sub1"/>
</dbReference>
<evidence type="ECO:0000259" key="18">
    <source>
        <dbReference type="PROSITE" id="PS51387"/>
    </source>
</evidence>
<comment type="function">
    <text evidence="2 17">Cell wall formation.</text>
</comment>